<protein>
    <submittedName>
        <fullName evidence="1">Uncharacterized protein</fullName>
    </submittedName>
</protein>
<dbReference type="AlphaFoldDB" id="A0A0V0TF89"/>
<evidence type="ECO:0000313" key="2">
    <source>
        <dbReference type="Proteomes" id="UP000055048"/>
    </source>
</evidence>
<sequence>MVCAGHTEWIYQGQQTRMLVHSEKSIVSKIMIEVYDVSDCQYSQIVIRDFKLLSEPYESYN</sequence>
<accession>A0A0V0TF89</accession>
<evidence type="ECO:0000313" key="1">
    <source>
        <dbReference type="EMBL" id="KRX37255.1"/>
    </source>
</evidence>
<comment type="caution">
    <text evidence="1">The sequence shown here is derived from an EMBL/GenBank/DDBJ whole genome shotgun (WGS) entry which is preliminary data.</text>
</comment>
<keyword evidence="2" id="KW-1185">Reference proteome</keyword>
<name>A0A0V0TF89_9BILA</name>
<proteinExistence type="predicted"/>
<reference evidence="1 2" key="1">
    <citation type="submission" date="2015-01" db="EMBL/GenBank/DDBJ databases">
        <title>Evolution of Trichinella species and genotypes.</title>
        <authorList>
            <person name="Korhonen P.K."/>
            <person name="Edoardo P."/>
            <person name="Giuseppe L.R."/>
            <person name="Gasser R.B."/>
        </authorList>
    </citation>
    <scope>NUCLEOTIDE SEQUENCE [LARGE SCALE GENOMIC DNA]</scope>
    <source>
        <strain evidence="1">ISS417</strain>
    </source>
</reference>
<dbReference type="Proteomes" id="UP000055048">
    <property type="component" value="Unassembled WGS sequence"/>
</dbReference>
<gene>
    <name evidence="1" type="ORF">T05_8334</name>
</gene>
<organism evidence="1 2">
    <name type="scientific">Trichinella murrelli</name>
    <dbReference type="NCBI Taxonomy" id="144512"/>
    <lineage>
        <taxon>Eukaryota</taxon>
        <taxon>Metazoa</taxon>
        <taxon>Ecdysozoa</taxon>
        <taxon>Nematoda</taxon>
        <taxon>Enoplea</taxon>
        <taxon>Dorylaimia</taxon>
        <taxon>Trichinellida</taxon>
        <taxon>Trichinellidae</taxon>
        <taxon>Trichinella</taxon>
    </lineage>
</organism>
<dbReference type="EMBL" id="JYDJ01000318">
    <property type="protein sequence ID" value="KRX37255.1"/>
    <property type="molecule type" value="Genomic_DNA"/>
</dbReference>